<dbReference type="InterPro" id="IPR006145">
    <property type="entry name" value="PsdUridine_synth_RsuA/RluA"/>
</dbReference>
<dbReference type="AlphaFoldDB" id="A0A7K1LN83"/>
<proteinExistence type="inferred from homology"/>
<name>A0A7K1LN83_9FLAO</name>
<dbReference type="CDD" id="cd02869">
    <property type="entry name" value="PseudoU_synth_RluA_like"/>
    <property type="match status" value="1"/>
</dbReference>
<dbReference type="InterPro" id="IPR036986">
    <property type="entry name" value="S4_RNA-bd_sf"/>
</dbReference>
<dbReference type="GO" id="GO:0003723">
    <property type="term" value="F:RNA binding"/>
    <property type="evidence" value="ECO:0007669"/>
    <property type="project" value="UniProtKB-KW"/>
</dbReference>
<dbReference type="Proteomes" id="UP000460416">
    <property type="component" value="Unassembled WGS sequence"/>
</dbReference>
<comment type="caution">
    <text evidence="5">The sequence shown here is derived from an EMBL/GenBank/DDBJ whole genome shotgun (WGS) entry which is preliminary data.</text>
</comment>
<evidence type="ECO:0000256" key="2">
    <source>
        <dbReference type="ARBA" id="ARBA00023235"/>
    </source>
</evidence>
<dbReference type="CDD" id="cd00165">
    <property type="entry name" value="S4"/>
    <property type="match status" value="1"/>
</dbReference>
<dbReference type="EMBL" id="VJVW01000002">
    <property type="protein sequence ID" value="MUP42265.1"/>
    <property type="molecule type" value="Genomic_DNA"/>
</dbReference>
<organism evidence="5 6">
    <name type="scientific">Christiangramia aestuarii</name>
    <dbReference type="NCBI Taxonomy" id="1028746"/>
    <lineage>
        <taxon>Bacteria</taxon>
        <taxon>Pseudomonadati</taxon>
        <taxon>Bacteroidota</taxon>
        <taxon>Flavobacteriia</taxon>
        <taxon>Flavobacteriales</taxon>
        <taxon>Flavobacteriaceae</taxon>
        <taxon>Christiangramia</taxon>
    </lineage>
</organism>
<keyword evidence="3" id="KW-0694">RNA-binding</keyword>
<protein>
    <submittedName>
        <fullName evidence="5">RluA family pseudouridine synthase</fullName>
    </submittedName>
</protein>
<dbReference type="GO" id="GO:0009982">
    <property type="term" value="F:pseudouridine synthase activity"/>
    <property type="evidence" value="ECO:0007669"/>
    <property type="project" value="InterPro"/>
</dbReference>
<dbReference type="SUPFAM" id="SSF55174">
    <property type="entry name" value="Alpha-L RNA-binding motif"/>
    <property type="match status" value="1"/>
</dbReference>
<dbReference type="Gene3D" id="3.10.290.10">
    <property type="entry name" value="RNA-binding S4 domain"/>
    <property type="match status" value="1"/>
</dbReference>
<feature type="domain" description="Pseudouridine synthase RsuA/RluA-like" evidence="4">
    <location>
        <begin position="89"/>
        <end position="227"/>
    </location>
</feature>
<gene>
    <name evidence="5" type="ORF">FLP08_06745</name>
</gene>
<reference evidence="5 6" key="1">
    <citation type="submission" date="2019-07" db="EMBL/GenBank/DDBJ databases">
        <title>Gramella aestuarii sp. nov., isolated from a tidal flat, and emended description of Gramella echinicola.</title>
        <authorList>
            <person name="Liu L."/>
        </authorList>
    </citation>
    <scope>NUCLEOTIDE SEQUENCE [LARGE SCALE GENOMIC DNA]</scope>
    <source>
        <strain evidence="5 6">BS12</strain>
    </source>
</reference>
<keyword evidence="6" id="KW-1185">Reference proteome</keyword>
<dbReference type="PANTHER" id="PTHR21600:SF87">
    <property type="entry name" value="RNA PSEUDOURIDYLATE SYNTHASE DOMAIN-CONTAINING PROTEIN 1"/>
    <property type="match status" value="1"/>
</dbReference>
<dbReference type="SUPFAM" id="SSF55120">
    <property type="entry name" value="Pseudouridine synthase"/>
    <property type="match status" value="1"/>
</dbReference>
<sequence length="289" mass="33064">MKIQETHIVPAISKEIRLQEYAVSIFTTIQTRSSLKKAIKKGLLLIDGQKASTASWIKEGQKIQLLEPDIQDKKIYRLDLEVLYEDEYLAVIHKPAGYPTSGNFFKSIENALPHNLIRSNEPDALHYPLPAHRLDSPTAGILLCAKTRNTLIKLQQGFAEKKIQKTYYAVVNGEISGHSTINSPIEAKPAITHIRPKEFYKINSDLYTLAEVNPLTGRTHQIRIHLSRNKTAIVGDEIYGQQENSFFRNKNLFLFAGGISFVHPLKNEEMNFSIKLPKRFRNLRNYRLR</sequence>
<evidence type="ECO:0000313" key="5">
    <source>
        <dbReference type="EMBL" id="MUP42265.1"/>
    </source>
</evidence>
<dbReference type="RefSeq" id="WP_156275276.1">
    <property type="nucleotide sequence ID" value="NZ_BAABGI010000001.1"/>
</dbReference>
<accession>A0A7K1LN83</accession>
<evidence type="ECO:0000256" key="3">
    <source>
        <dbReference type="PROSITE-ProRule" id="PRU00182"/>
    </source>
</evidence>
<dbReference type="GO" id="GO:0000455">
    <property type="term" value="P:enzyme-directed rRNA pseudouridine synthesis"/>
    <property type="evidence" value="ECO:0007669"/>
    <property type="project" value="TreeGrafter"/>
</dbReference>
<dbReference type="Gene3D" id="3.30.2350.10">
    <property type="entry name" value="Pseudouridine synthase"/>
    <property type="match status" value="1"/>
</dbReference>
<evidence type="ECO:0000259" key="4">
    <source>
        <dbReference type="Pfam" id="PF00849"/>
    </source>
</evidence>
<dbReference type="OrthoDB" id="9807829at2"/>
<evidence type="ECO:0000313" key="6">
    <source>
        <dbReference type="Proteomes" id="UP000460416"/>
    </source>
</evidence>
<evidence type="ECO:0000256" key="1">
    <source>
        <dbReference type="ARBA" id="ARBA00010876"/>
    </source>
</evidence>
<dbReference type="InterPro" id="IPR020103">
    <property type="entry name" value="PsdUridine_synth_cat_dom_sf"/>
</dbReference>
<dbReference type="InterPro" id="IPR050188">
    <property type="entry name" value="RluA_PseudoU_synthase"/>
</dbReference>
<dbReference type="PANTHER" id="PTHR21600">
    <property type="entry name" value="MITOCHONDRIAL RNA PSEUDOURIDINE SYNTHASE"/>
    <property type="match status" value="1"/>
</dbReference>
<dbReference type="InterPro" id="IPR006224">
    <property type="entry name" value="PsdUridine_synth_RluA-like_CS"/>
</dbReference>
<keyword evidence="2" id="KW-0413">Isomerase</keyword>
<dbReference type="PROSITE" id="PS01129">
    <property type="entry name" value="PSI_RLU"/>
    <property type="match status" value="1"/>
</dbReference>
<dbReference type="Pfam" id="PF00849">
    <property type="entry name" value="PseudoU_synth_2"/>
    <property type="match status" value="1"/>
</dbReference>
<dbReference type="PROSITE" id="PS50889">
    <property type="entry name" value="S4"/>
    <property type="match status" value="1"/>
</dbReference>
<comment type="similarity">
    <text evidence="1">Belongs to the pseudouridine synthase RluA family.</text>
</comment>
<dbReference type="GO" id="GO:0140098">
    <property type="term" value="F:catalytic activity, acting on RNA"/>
    <property type="evidence" value="ECO:0007669"/>
    <property type="project" value="UniProtKB-ARBA"/>
</dbReference>